<feature type="non-terminal residue" evidence="1">
    <location>
        <position position="1"/>
    </location>
</feature>
<protein>
    <recommendedName>
        <fullName evidence="3">DNA-directed RNA polymerase</fullName>
    </recommendedName>
</protein>
<evidence type="ECO:0000313" key="1">
    <source>
        <dbReference type="EMBL" id="KAH0851890.1"/>
    </source>
</evidence>
<organism evidence="1 2">
    <name type="scientific">Brassica napus</name>
    <name type="common">Rape</name>
    <dbReference type="NCBI Taxonomy" id="3708"/>
    <lineage>
        <taxon>Eukaryota</taxon>
        <taxon>Viridiplantae</taxon>
        <taxon>Streptophyta</taxon>
        <taxon>Embryophyta</taxon>
        <taxon>Tracheophyta</taxon>
        <taxon>Spermatophyta</taxon>
        <taxon>Magnoliopsida</taxon>
        <taxon>eudicotyledons</taxon>
        <taxon>Gunneridae</taxon>
        <taxon>Pentapetalae</taxon>
        <taxon>rosids</taxon>
        <taxon>malvids</taxon>
        <taxon>Brassicales</taxon>
        <taxon>Brassicaceae</taxon>
        <taxon>Brassiceae</taxon>
        <taxon>Brassica</taxon>
    </lineage>
</organism>
<comment type="caution">
    <text evidence="1">The sequence shown here is derived from an EMBL/GenBank/DDBJ whole genome shotgun (WGS) entry which is preliminary data.</text>
</comment>
<keyword evidence="2" id="KW-1185">Reference proteome</keyword>
<gene>
    <name evidence="1" type="ORF">HID58_094404</name>
</gene>
<evidence type="ECO:0008006" key="3">
    <source>
        <dbReference type="Google" id="ProtNLM"/>
    </source>
</evidence>
<name>A0ABQ7X7I0_BRANA</name>
<sequence>SGICACGNYRVIGDEKEDSQFCEQCGVEFVDSRIRRYQMGYIKTDMSCNSCMKSRNFYWGGCYPRTISRFRFANYYRKFVGRMETIRKEGPTGNEWEDRKL</sequence>
<accession>A0ABQ7X7I0</accession>
<dbReference type="Proteomes" id="UP000824890">
    <property type="component" value="Unassembled WGS sequence"/>
</dbReference>
<dbReference type="EMBL" id="JAGKQM010001392">
    <property type="protein sequence ID" value="KAH0851890.1"/>
    <property type="molecule type" value="Genomic_DNA"/>
</dbReference>
<reference evidence="1 2" key="1">
    <citation type="submission" date="2021-05" db="EMBL/GenBank/DDBJ databases">
        <title>Genome Assembly of Synthetic Allotetraploid Brassica napus Reveals Homoeologous Exchanges between Subgenomes.</title>
        <authorList>
            <person name="Davis J.T."/>
        </authorList>
    </citation>
    <scope>NUCLEOTIDE SEQUENCE [LARGE SCALE GENOMIC DNA]</scope>
    <source>
        <strain evidence="2">cv. Da-Ae</strain>
        <tissue evidence="1">Seedling</tissue>
    </source>
</reference>
<evidence type="ECO:0000313" key="2">
    <source>
        <dbReference type="Proteomes" id="UP000824890"/>
    </source>
</evidence>
<dbReference type="SUPFAM" id="SSF64484">
    <property type="entry name" value="beta and beta-prime subunits of DNA dependent RNA-polymerase"/>
    <property type="match status" value="1"/>
</dbReference>
<proteinExistence type="predicted"/>